<evidence type="ECO:0000313" key="1">
    <source>
        <dbReference type="EMBL" id="ABW26495.1"/>
    </source>
</evidence>
<keyword evidence="2" id="KW-1185">Reference proteome</keyword>
<evidence type="ECO:0000313" key="2">
    <source>
        <dbReference type="Proteomes" id="UP000000268"/>
    </source>
</evidence>
<dbReference type="AlphaFoldDB" id="B0C7V4"/>
<proteinExistence type="predicted"/>
<dbReference type="EMBL" id="CP000828">
    <property type="protein sequence ID" value="ABW26495.1"/>
    <property type="molecule type" value="Genomic_DNA"/>
</dbReference>
<dbReference type="KEGG" id="amr:AM1_1467"/>
<reference evidence="1 2" key="1">
    <citation type="journal article" date="2008" name="Proc. Natl. Acad. Sci. U.S.A.">
        <title>Niche adaptation and genome expansion in the chlorophyll d-producing cyanobacterium Acaryochloris marina.</title>
        <authorList>
            <person name="Swingley W.D."/>
            <person name="Chen M."/>
            <person name="Cheung P.C."/>
            <person name="Conrad A.L."/>
            <person name="Dejesa L.C."/>
            <person name="Hao J."/>
            <person name="Honchak B.M."/>
            <person name="Karbach L.E."/>
            <person name="Kurdoglu A."/>
            <person name="Lahiri S."/>
            <person name="Mastrian S.D."/>
            <person name="Miyashita H."/>
            <person name="Page L."/>
            <person name="Ramakrishna P."/>
            <person name="Satoh S."/>
            <person name="Sattley W.M."/>
            <person name="Shimada Y."/>
            <person name="Taylor H.L."/>
            <person name="Tomo T."/>
            <person name="Tsuchiya T."/>
            <person name="Wang Z.T."/>
            <person name="Raymond J."/>
            <person name="Mimuro M."/>
            <person name="Blankenship R.E."/>
            <person name="Touchman J.W."/>
        </authorList>
    </citation>
    <scope>NUCLEOTIDE SEQUENCE [LARGE SCALE GENOMIC DNA]</scope>
    <source>
        <strain evidence="2">MBIC 11017</strain>
    </source>
</reference>
<dbReference type="Proteomes" id="UP000000268">
    <property type="component" value="Chromosome"/>
</dbReference>
<dbReference type="STRING" id="329726.AM1_1467"/>
<protein>
    <submittedName>
        <fullName evidence="1">Uncharacterized protein</fullName>
    </submittedName>
</protein>
<accession>B0C7V4</accession>
<name>B0C7V4_ACAM1</name>
<dbReference type="HOGENOM" id="CLU_3228054_0_0_3"/>
<organism evidence="1 2">
    <name type="scientific">Acaryochloris marina (strain MBIC 11017)</name>
    <dbReference type="NCBI Taxonomy" id="329726"/>
    <lineage>
        <taxon>Bacteria</taxon>
        <taxon>Bacillati</taxon>
        <taxon>Cyanobacteriota</taxon>
        <taxon>Cyanophyceae</taxon>
        <taxon>Acaryochloridales</taxon>
        <taxon>Acaryochloridaceae</taxon>
        <taxon>Acaryochloris</taxon>
    </lineage>
</organism>
<gene>
    <name evidence="1" type="ordered locus">AM1_1467</name>
</gene>
<sequence length="43" mass="4722">MTYRQFTGLCCDLKQGLILLGFPPEAQTTLIAIALLSSFFMAP</sequence>